<dbReference type="FunFam" id="2.40.40.20:FF:000003">
    <property type="entry name" value="Transitional endoplasmic reticulum ATPase"/>
    <property type="match status" value="1"/>
</dbReference>
<dbReference type="SUPFAM" id="SSF54585">
    <property type="entry name" value="Cdc48 domain 2-like"/>
    <property type="match status" value="1"/>
</dbReference>
<reference evidence="8 9" key="1">
    <citation type="submission" date="2014-04" db="EMBL/GenBank/DDBJ databases">
        <title>A new species of microsporidia sheds light on the evolution of extreme parasitism.</title>
        <authorList>
            <person name="Haag K.L."/>
            <person name="James T.Y."/>
            <person name="Larsson R."/>
            <person name="Schaer T.M."/>
            <person name="Refardt D."/>
            <person name="Pombert J.-F."/>
            <person name="Ebert D."/>
        </authorList>
    </citation>
    <scope>NUCLEOTIDE SEQUENCE [LARGE SCALE GENOMIC DNA]</scope>
    <source>
        <strain evidence="8 9">UGP3</strain>
        <tissue evidence="8">Spores</tissue>
    </source>
</reference>
<protein>
    <submittedName>
        <fullName evidence="8">Valosin domain-containing protein</fullName>
    </submittedName>
</protein>
<evidence type="ECO:0000313" key="8">
    <source>
        <dbReference type="EMBL" id="KGG51494.1"/>
    </source>
</evidence>
<feature type="domain" description="CDC48" evidence="6">
    <location>
        <begin position="143"/>
        <end position="209"/>
    </location>
</feature>
<dbReference type="GeneID" id="25259610"/>
<dbReference type="Pfam" id="PF02359">
    <property type="entry name" value="CDC48_N"/>
    <property type="match status" value="1"/>
</dbReference>
<dbReference type="OrthoDB" id="27435at2759"/>
<dbReference type="SUPFAM" id="SSF52540">
    <property type="entry name" value="P-loop containing nucleoside triphosphate hydrolases"/>
    <property type="match status" value="2"/>
</dbReference>
<proteinExistence type="inferred from homology"/>
<dbReference type="Pfam" id="PF17862">
    <property type="entry name" value="AAA_lid_3"/>
    <property type="match status" value="2"/>
</dbReference>
<dbReference type="GO" id="GO:0005829">
    <property type="term" value="C:cytosol"/>
    <property type="evidence" value="ECO:0007669"/>
    <property type="project" value="TreeGrafter"/>
</dbReference>
<evidence type="ECO:0000256" key="2">
    <source>
        <dbReference type="ARBA" id="ARBA00022741"/>
    </source>
</evidence>
<dbReference type="CDD" id="cd19519">
    <property type="entry name" value="RecA-like_CDC48_r1-like"/>
    <property type="match status" value="1"/>
</dbReference>
<dbReference type="GO" id="GO:0071630">
    <property type="term" value="P:nuclear protein quality control by the ubiquitin-proteasome system"/>
    <property type="evidence" value="ECO:0007669"/>
    <property type="project" value="UniProtKB-ARBA"/>
</dbReference>
<evidence type="ECO:0000256" key="3">
    <source>
        <dbReference type="ARBA" id="ARBA00022840"/>
    </source>
</evidence>
<feature type="region of interest" description="Disordered" evidence="4">
    <location>
        <begin position="818"/>
        <end position="840"/>
    </location>
</feature>
<evidence type="ECO:0000259" key="7">
    <source>
        <dbReference type="SMART" id="SM01073"/>
    </source>
</evidence>
<dbReference type="Gene3D" id="3.10.330.10">
    <property type="match status" value="1"/>
</dbReference>
<evidence type="ECO:0000313" key="9">
    <source>
        <dbReference type="Proteomes" id="UP000029725"/>
    </source>
</evidence>
<accession>A0A098VRQ4</accession>
<sequence>MSPPPSQVASPIADAHKIVVDPSKSGKDDLSTAILQGKASPNKLLVDESSSDDSSIVYMSPKKMEELQFFRGDTILIKGRRRKDTVAVVLSEEGCADIRIQLNKVTRKNIRVKLGDIVSVQIHSDIKYATSIHVLPIDDTLEGVTGNIFDVFLKPYFLDAYRPIRLHDYFLVRGGMRAVEFKVVDCQPSPTAIVAPETVIHFEGSPIKREDEESNLNEIGYDDVGGCRKQMAQIRELVELPLRHPQLFKSIGIKPPRGILLFGPPGTGKTLIARAVANETGAFFFLINGPEVMSKMAGESESNLRKAFEEADKNAPAIIFIDEIDSIAPKREKTNGEVERRVVSQLLTLMDGMKSRSNVVVIAATNRPNSIDPALRRFGRFDREIDIGIPDPSGRLDVLRIHTKNMKLAPGVDLEQIAAETHGYVGSDLASLCSEAAMQQIREKMQLIDLEDDKIDAEVLNSLAVTMENFRFAMGASNPSALRETVVEVPTIKWADIGGLEKVKRELQETVQYPVEHPEKFLKFGMSPSKGVLFYGPPGCGKTLLAKAIANECQANFISVKGPELLTMWFGESEANVREIFDKARAASPCVLFFDELDSIAKARGSSMGDSGVADRVLNQLLTEMDGMAAKKNVFVIGATNRPDHIDPALLRPGRLDQLIYIPLPDEPSRLAILKATLRKSPLSADIDLNAIAKWASGFSGADLTEICQRACKLAIRASIEAELAAATKQAKVVETQQGDDMDQAMQVMEPNAQMMDLGEVEDLVPEITRAHFEEALKFARRSVSDTDIRRYESFAQTLQQSRGYESSFSFASSAFGDNSSATDAGELEASSIDGDLYNS</sequence>
<dbReference type="GO" id="GO:0097352">
    <property type="term" value="P:autophagosome maturation"/>
    <property type="evidence" value="ECO:0007669"/>
    <property type="project" value="TreeGrafter"/>
</dbReference>
<dbReference type="FunFam" id="3.10.330.10:FF:000001">
    <property type="entry name" value="Cell division control 48"/>
    <property type="match status" value="1"/>
</dbReference>
<dbReference type="SMART" id="SM01072">
    <property type="entry name" value="CDC48_2"/>
    <property type="match status" value="1"/>
</dbReference>
<dbReference type="InterPro" id="IPR050168">
    <property type="entry name" value="AAA_ATPase_domain"/>
</dbReference>
<dbReference type="GO" id="GO:0030970">
    <property type="term" value="P:retrograde protein transport, ER to cytosol"/>
    <property type="evidence" value="ECO:0007669"/>
    <property type="project" value="TreeGrafter"/>
</dbReference>
<dbReference type="InterPro" id="IPR003338">
    <property type="entry name" value="CDC4_N-term_subdom"/>
</dbReference>
<dbReference type="FunFam" id="3.40.50.300:FF:000012">
    <property type="entry name" value="Transitional endoplasmic reticulum ATPase"/>
    <property type="match status" value="1"/>
</dbReference>
<evidence type="ECO:0000259" key="6">
    <source>
        <dbReference type="SMART" id="SM01072"/>
    </source>
</evidence>
<dbReference type="InterPro" id="IPR005938">
    <property type="entry name" value="AAA_ATPase_CDC48"/>
</dbReference>
<dbReference type="Gene3D" id="1.10.8.60">
    <property type="match status" value="1"/>
</dbReference>
<dbReference type="NCBIfam" id="TIGR01243">
    <property type="entry name" value="CDC48"/>
    <property type="match status" value="1"/>
</dbReference>
<dbReference type="Gene3D" id="6.10.20.150">
    <property type="match status" value="1"/>
</dbReference>
<dbReference type="EMBL" id="JMKJ01000266">
    <property type="protein sequence ID" value="KGG51494.1"/>
    <property type="molecule type" value="Genomic_DNA"/>
</dbReference>
<dbReference type="InterPro" id="IPR015415">
    <property type="entry name" value="Spast_Vps4_C"/>
</dbReference>
<comment type="similarity">
    <text evidence="1">Belongs to the AAA ATPase family.</text>
</comment>
<feature type="domain" description="AAA+ ATPase" evidence="5">
    <location>
        <begin position="528"/>
        <end position="666"/>
    </location>
</feature>
<feature type="domain" description="AAA+ ATPase" evidence="5">
    <location>
        <begin position="255"/>
        <end position="391"/>
    </location>
</feature>
<dbReference type="Gene3D" id="3.40.50.300">
    <property type="entry name" value="P-loop containing nucleotide triphosphate hydrolases"/>
    <property type="match status" value="2"/>
</dbReference>
<dbReference type="InterPro" id="IPR029067">
    <property type="entry name" value="CDC48_domain_2-like_sf"/>
</dbReference>
<dbReference type="PANTHER" id="PTHR23077:SF171">
    <property type="entry name" value="NUCLEAR VALOSIN-CONTAINING PROTEIN-LIKE"/>
    <property type="match status" value="1"/>
</dbReference>
<dbReference type="HOGENOM" id="CLU_000688_12_0_1"/>
<keyword evidence="9" id="KW-1185">Reference proteome</keyword>
<dbReference type="Pfam" id="PF02933">
    <property type="entry name" value="CDC48_2"/>
    <property type="match status" value="1"/>
</dbReference>
<dbReference type="InterPro" id="IPR003593">
    <property type="entry name" value="AAA+_ATPase"/>
</dbReference>
<dbReference type="InterPro" id="IPR041569">
    <property type="entry name" value="AAA_lid_3"/>
</dbReference>
<dbReference type="GO" id="GO:0031593">
    <property type="term" value="F:polyubiquitin modification-dependent protein binding"/>
    <property type="evidence" value="ECO:0007669"/>
    <property type="project" value="TreeGrafter"/>
</dbReference>
<dbReference type="PANTHER" id="PTHR23077">
    <property type="entry name" value="AAA-FAMILY ATPASE"/>
    <property type="match status" value="1"/>
</dbReference>
<dbReference type="InterPro" id="IPR027417">
    <property type="entry name" value="P-loop_NTPase"/>
</dbReference>
<dbReference type="FunFam" id="3.40.50.300:FF:000048">
    <property type="entry name" value="Transitional endoplasmic reticulum ATPase"/>
    <property type="match status" value="1"/>
</dbReference>
<comment type="caution">
    <text evidence="8">The sequence shown here is derived from an EMBL/GenBank/DDBJ whole genome shotgun (WGS) entry which is preliminary data.</text>
</comment>
<dbReference type="GO" id="GO:0005741">
    <property type="term" value="C:mitochondrial outer membrane"/>
    <property type="evidence" value="ECO:0007669"/>
    <property type="project" value="UniProtKB-ARBA"/>
</dbReference>
<gene>
    <name evidence="8" type="ORF">DI09_33p110</name>
</gene>
<dbReference type="SUPFAM" id="SSF50692">
    <property type="entry name" value="ADC-like"/>
    <property type="match status" value="1"/>
</dbReference>
<dbReference type="RefSeq" id="XP_013237921.1">
    <property type="nucleotide sequence ID" value="XM_013382467.1"/>
</dbReference>
<dbReference type="InterPro" id="IPR009010">
    <property type="entry name" value="Asp_de-COase-like_dom_sf"/>
</dbReference>
<dbReference type="GO" id="GO:0005634">
    <property type="term" value="C:nucleus"/>
    <property type="evidence" value="ECO:0007669"/>
    <property type="project" value="TreeGrafter"/>
</dbReference>
<dbReference type="CDD" id="cd19528">
    <property type="entry name" value="RecA-like_CDC48_r2-like"/>
    <property type="match status" value="1"/>
</dbReference>
<dbReference type="InterPro" id="IPR004201">
    <property type="entry name" value="Cdc48_dom2"/>
</dbReference>
<evidence type="ECO:0000256" key="1">
    <source>
        <dbReference type="ARBA" id="ARBA00006914"/>
    </source>
</evidence>
<dbReference type="SMART" id="SM01073">
    <property type="entry name" value="CDC48_N"/>
    <property type="match status" value="1"/>
</dbReference>
<dbReference type="GO" id="GO:0034098">
    <property type="term" value="C:VCP-NPL4-UFD1 AAA ATPase complex"/>
    <property type="evidence" value="ECO:0007669"/>
    <property type="project" value="TreeGrafter"/>
</dbReference>
<feature type="domain" description="CDC48 N-terminal subdomain" evidence="7">
    <location>
        <begin position="43"/>
        <end position="126"/>
    </location>
</feature>
<dbReference type="Pfam" id="PF00004">
    <property type="entry name" value="AAA"/>
    <property type="match status" value="2"/>
</dbReference>
<dbReference type="GO" id="GO:0016887">
    <property type="term" value="F:ATP hydrolysis activity"/>
    <property type="evidence" value="ECO:0007669"/>
    <property type="project" value="InterPro"/>
</dbReference>
<organism evidence="8 9">
    <name type="scientific">Mitosporidium daphniae</name>
    <dbReference type="NCBI Taxonomy" id="1485682"/>
    <lineage>
        <taxon>Eukaryota</taxon>
        <taxon>Fungi</taxon>
        <taxon>Fungi incertae sedis</taxon>
        <taxon>Microsporidia</taxon>
        <taxon>Mitosporidium</taxon>
    </lineage>
</organism>
<keyword evidence="2" id="KW-0547">Nucleotide-binding</keyword>
<dbReference type="AlphaFoldDB" id="A0A098VRQ4"/>
<dbReference type="Pfam" id="PF09336">
    <property type="entry name" value="Vps4_C"/>
    <property type="match status" value="1"/>
</dbReference>
<dbReference type="SMART" id="SM00382">
    <property type="entry name" value="AAA"/>
    <property type="match status" value="2"/>
</dbReference>
<name>A0A098VRQ4_9MICR</name>
<keyword evidence="3" id="KW-0067">ATP-binding</keyword>
<dbReference type="Gene3D" id="2.40.40.20">
    <property type="match status" value="1"/>
</dbReference>
<dbReference type="GO" id="GO:0051228">
    <property type="term" value="P:mitotic spindle disassembly"/>
    <property type="evidence" value="ECO:0007669"/>
    <property type="project" value="TreeGrafter"/>
</dbReference>
<dbReference type="InterPro" id="IPR003960">
    <property type="entry name" value="ATPase_AAA_CS"/>
</dbReference>
<dbReference type="InterPro" id="IPR003959">
    <property type="entry name" value="ATPase_AAA_core"/>
</dbReference>
<dbReference type="VEuPathDB" id="MicrosporidiaDB:DI09_33p110"/>
<dbReference type="PROSITE" id="PS00674">
    <property type="entry name" value="AAA"/>
    <property type="match status" value="2"/>
</dbReference>
<evidence type="ECO:0000259" key="5">
    <source>
        <dbReference type="SMART" id="SM00382"/>
    </source>
</evidence>
<dbReference type="Proteomes" id="UP000029725">
    <property type="component" value="Unassembled WGS sequence"/>
</dbReference>
<evidence type="ECO:0000256" key="4">
    <source>
        <dbReference type="SAM" id="MobiDB-lite"/>
    </source>
</evidence>
<dbReference type="GO" id="GO:0005524">
    <property type="term" value="F:ATP binding"/>
    <property type="evidence" value="ECO:0007669"/>
    <property type="project" value="UniProtKB-KW"/>
</dbReference>
<dbReference type="FunFam" id="1.10.8.60:FF:000004">
    <property type="entry name" value="Cell division control 48"/>
    <property type="match status" value="1"/>
</dbReference>